<evidence type="ECO:0000313" key="3">
    <source>
        <dbReference type="Proteomes" id="UP000284495"/>
    </source>
</evidence>
<reference evidence="2 3" key="1">
    <citation type="submission" date="2018-08" db="EMBL/GenBank/DDBJ databases">
        <title>A genome reference for cultivated species of the human gut microbiota.</title>
        <authorList>
            <person name="Zou Y."/>
            <person name="Xue W."/>
            <person name="Luo G."/>
        </authorList>
    </citation>
    <scope>NUCLEOTIDE SEQUENCE [LARGE SCALE GENOMIC DNA]</scope>
    <source>
        <strain evidence="2 3">AF38-2</strain>
    </source>
</reference>
<accession>A0A415JZ82</accession>
<dbReference type="EMBL" id="WDER01000132">
    <property type="protein sequence ID" value="KAB6077858.1"/>
    <property type="molecule type" value="Genomic_DNA"/>
</dbReference>
<dbReference type="AlphaFoldDB" id="A0A415JZ82"/>
<reference evidence="1 4" key="2">
    <citation type="journal article" date="2019" name="Nat. Med.">
        <title>A library of human gut bacterial isolates paired with longitudinal multiomics data enables mechanistic microbiome research.</title>
        <authorList>
            <person name="Poyet M."/>
            <person name="Groussin M."/>
            <person name="Gibbons S.M."/>
            <person name="Avila-Pacheco J."/>
            <person name="Jiang X."/>
            <person name="Kearney S.M."/>
            <person name="Perrotta A.R."/>
            <person name="Berdy B."/>
            <person name="Zhao S."/>
            <person name="Lieberman T.D."/>
            <person name="Swanson P.K."/>
            <person name="Smith M."/>
            <person name="Roesemann S."/>
            <person name="Alexander J.E."/>
            <person name="Rich S.A."/>
            <person name="Livny J."/>
            <person name="Vlamakis H."/>
            <person name="Clish C."/>
            <person name="Bullock K."/>
            <person name="Deik A."/>
            <person name="Scott J."/>
            <person name="Pierce K.A."/>
            <person name="Xavier R.J."/>
            <person name="Alm E.J."/>
        </authorList>
    </citation>
    <scope>NUCLEOTIDE SEQUENCE [LARGE SCALE GENOMIC DNA]</scope>
    <source>
        <strain evidence="1 4">BIOML-A73</strain>
    </source>
</reference>
<proteinExistence type="predicted"/>
<dbReference type="EMBL" id="QROO01000082">
    <property type="protein sequence ID" value="RHL29363.1"/>
    <property type="molecule type" value="Genomic_DNA"/>
</dbReference>
<sequence length="76" mass="8971">MVHAGQLIEQKLHEQGRTVTWFATQLCCTRPNVYKIFRKENIDIHLLWRISCILNHDFFRDLSNDINNSNSVNVSK</sequence>
<dbReference type="RefSeq" id="WP_049701509.1">
    <property type="nucleotide sequence ID" value="NZ_BAABZH010000001.1"/>
</dbReference>
<dbReference type="InterPro" id="IPR010982">
    <property type="entry name" value="Lambda_DNA-bd_dom_sf"/>
</dbReference>
<dbReference type="Proteomes" id="UP000284495">
    <property type="component" value="Unassembled WGS sequence"/>
</dbReference>
<dbReference type="Proteomes" id="UP000474077">
    <property type="component" value="Unassembled WGS sequence"/>
</dbReference>
<evidence type="ECO:0000313" key="2">
    <source>
        <dbReference type="EMBL" id="RHL29363.1"/>
    </source>
</evidence>
<evidence type="ECO:0000313" key="4">
    <source>
        <dbReference type="Proteomes" id="UP000474077"/>
    </source>
</evidence>
<evidence type="ECO:0008006" key="5">
    <source>
        <dbReference type="Google" id="ProtNLM"/>
    </source>
</evidence>
<dbReference type="SUPFAM" id="SSF47413">
    <property type="entry name" value="lambda repressor-like DNA-binding domains"/>
    <property type="match status" value="1"/>
</dbReference>
<dbReference type="GO" id="GO:0003677">
    <property type="term" value="F:DNA binding"/>
    <property type="evidence" value="ECO:0007669"/>
    <property type="project" value="InterPro"/>
</dbReference>
<gene>
    <name evidence="2" type="ORF">DW027_27925</name>
    <name evidence="1" type="ORF">GA560_24485</name>
</gene>
<comment type="caution">
    <text evidence="2">The sequence shown here is derived from an EMBL/GenBank/DDBJ whole genome shotgun (WGS) entry which is preliminary data.</text>
</comment>
<name>A0A415JZ82_9BACE</name>
<evidence type="ECO:0000313" key="1">
    <source>
        <dbReference type="EMBL" id="KAB6077858.1"/>
    </source>
</evidence>
<organism evidence="2 3">
    <name type="scientific">Bacteroides xylanisolvens</name>
    <dbReference type="NCBI Taxonomy" id="371601"/>
    <lineage>
        <taxon>Bacteria</taxon>
        <taxon>Pseudomonadati</taxon>
        <taxon>Bacteroidota</taxon>
        <taxon>Bacteroidia</taxon>
        <taxon>Bacteroidales</taxon>
        <taxon>Bacteroidaceae</taxon>
        <taxon>Bacteroides</taxon>
    </lineage>
</organism>
<protein>
    <recommendedName>
        <fullName evidence="5">XRE family transcriptional regulator</fullName>
    </recommendedName>
</protein>